<evidence type="ECO:0000256" key="5">
    <source>
        <dbReference type="ARBA" id="ARBA00022679"/>
    </source>
</evidence>
<keyword evidence="4" id="KW-0963">Cytoplasm</keyword>
<dbReference type="HAMAP" id="MF_01274">
    <property type="entry name" value="Pantothen_kinase_3"/>
    <property type="match status" value="1"/>
</dbReference>
<evidence type="ECO:0000313" key="13">
    <source>
        <dbReference type="EMBL" id="SUZ91017.1"/>
    </source>
</evidence>
<dbReference type="AlphaFoldDB" id="A0A381RM78"/>
<keyword evidence="6" id="KW-0547">Nucleotide-binding</keyword>
<evidence type="ECO:0000256" key="1">
    <source>
        <dbReference type="ARBA" id="ARBA00001958"/>
    </source>
</evidence>
<evidence type="ECO:0000256" key="11">
    <source>
        <dbReference type="ARBA" id="ARBA00038036"/>
    </source>
</evidence>
<dbReference type="CDD" id="cd24015">
    <property type="entry name" value="ASKHA_NBD_PanK-III"/>
    <property type="match status" value="1"/>
</dbReference>
<dbReference type="InterPro" id="IPR043129">
    <property type="entry name" value="ATPase_NBD"/>
</dbReference>
<evidence type="ECO:0000256" key="7">
    <source>
        <dbReference type="ARBA" id="ARBA00022777"/>
    </source>
</evidence>
<evidence type="ECO:0000256" key="8">
    <source>
        <dbReference type="ARBA" id="ARBA00022840"/>
    </source>
</evidence>
<accession>A0A381RM78</accession>
<dbReference type="NCBIfam" id="NF009853">
    <property type="entry name" value="PRK13320.1-5"/>
    <property type="match status" value="1"/>
</dbReference>
<comment type="subunit">
    <text evidence="3">Homodimer.</text>
</comment>
<dbReference type="PANTHER" id="PTHR34265:SF1">
    <property type="entry name" value="TYPE III PANTOTHENATE KINASE"/>
    <property type="match status" value="1"/>
</dbReference>
<sequence length="240" mass="27121">MNLALDIGNSFLKAGIFKNNNLINYCEFNQEYYSNLKSILDKTPITHSIVSNVSESNNQLIALLSKKTNLIKFNSSLKLPFKNRYQTKNTLGKDRIALVSNASKEYPKENVLLIDLGSCITFDFLNSKNEYLGGSISPGLSMRYKSLNSYTENLPLINPKEIDYFIGKNTEDSIHSGIINGIVGELNSTIDKYKSQFKEIRIILTGGDSKFLFNRIKNSIFANSNFLIFGLNFLIELNKK</sequence>
<protein>
    <recommendedName>
        <fullName evidence="12">Type III pantothenate kinase</fullName>
    </recommendedName>
</protein>
<keyword evidence="7" id="KW-0418">Kinase</keyword>
<evidence type="ECO:0000256" key="9">
    <source>
        <dbReference type="ARBA" id="ARBA00022958"/>
    </source>
</evidence>
<dbReference type="GO" id="GO:0005524">
    <property type="term" value="F:ATP binding"/>
    <property type="evidence" value="ECO:0007669"/>
    <property type="project" value="UniProtKB-KW"/>
</dbReference>
<dbReference type="PANTHER" id="PTHR34265">
    <property type="entry name" value="TYPE III PANTOTHENATE KINASE"/>
    <property type="match status" value="1"/>
</dbReference>
<dbReference type="InterPro" id="IPR004619">
    <property type="entry name" value="Type_III_PanK"/>
</dbReference>
<evidence type="ECO:0000256" key="10">
    <source>
        <dbReference type="ARBA" id="ARBA00022993"/>
    </source>
</evidence>
<evidence type="ECO:0000256" key="2">
    <source>
        <dbReference type="ARBA" id="ARBA00004496"/>
    </source>
</evidence>
<keyword evidence="5" id="KW-0808">Transferase</keyword>
<dbReference type="SUPFAM" id="SSF53067">
    <property type="entry name" value="Actin-like ATPase domain"/>
    <property type="match status" value="2"/>
</dbReference>
<dbReference type="GO" id="GO:0004594">
    <property type="term" value="F:pantothenate kinase activity"/>
    <property type="evidence" value="ECO:0007669"/>
    <property type="project" value="InterPro"/>
</dbReference>
<evidence type="ECO:0000256" key="4">
    <source>
        <dbReference type="ARBA" id="ARBA00022490"/>
    </source>
</evidence>
<comment type="similarity">
    <text evidence="11">Belongs to the type III pantothenate kinase family.</text>
</comment>
<keyword evidence="10" id="KW-0173">Coenzyme A biosynthesis</keyword>
<gene>
    <name evidence="13" type="ORF">METZ01_LOCUS43871</name>
</gene>
<dbReference type="Gene3D" id="3.30.420.40">
    <property type="match status" value="2"/>
</dbReference>
<comment type="cofactor">
    <cofactor evidence="1">
        <name>K(+)</name>
        <dbReference type="ChEBI" id="CHEBI:29103"/>
    </cofactor>
</comment>
<dbReference type="GO" id="GO:0015937">
    <property type="term" value="P:coenzyme A biosynthetic process"/>
    <property type="evidence" value="ECO:0007669"/>
    <property type="project" value="UniProtKB-KW"/>
</dbReference>
<dbReference type="NCBIfam" id="TIGR00671">
    <property type="entry name" value="baf"/>
    <property type="match status" value="1"/>
</dbReference>
<keyword evidence="9" id="KW-0630">Potassium</keyword>
<evidence type="ECO:0000256" key="3">
    <source>
        <dbReference type="ARBA" id="ARBA00011738"/>
    </source>
</evidence>
<dbReference type="Pfam" id="PF03309">
    <property type="entry name" value="Pan_kinase"/>
    <property type="match status" value="1"/>
</dbReference>
<organism evidence="13">
    <name type="scientific">marine metagenome</name>
    <dbReference type="NCBI Taxonomy" id="408172"/>
    <lineage>
        <taxon>unclassified sequences</taxon>
        <taxon>metagenomes</taxon>
        <taxon>ecological metagenomes</taxon>
    </lineage>
</organism>
<dbReference type="EMBL" id="UINC01001942">
    <property type="protein sequence ID" value="SUZ91017.1"/>
    <property type="molecule type" value="Genomic_DNA"/>
</dbReference>
<comment type="subcellular location">
    <subcellularLocation>
        <location evidence="2">Cytoplasm</location>
    </subcellularLocation>
</comment>
<name>A0A381RM78_9ZZZZ</name>
<proteinExistence type="inferred from homology"/>
<evidence type="ECO:0000256" key="6">
    <source>
        <dbReference type="ARBA" id="ARBA00022741"/>
    </source>
</evidence>
<evidence type="ECO:0000256" key="12">
    <source>
        <dbReference type="ARBA" id="ARBA00040883"/>
    </source>
</evidence>
<reference evidence="13" key="1">
    <citation type="submission" date="2018-05" db="EMBL/GenBank/DDBJ databases">
        <authorList>
            <person name="Lanie J.A."/>
            <person name="Ng W.-L."/>
            <person name="Kazmierczak K.M."/>
            <person name="Andrzejewski T.M."/>
            <person name="Davidsen T.M."/>
            <person name="Wayne K.J."/>
            <person name="Tettelin H."/>
            <person name="Glass J.I."/>
            <person name="Rusch D."/>
            <person name="Podicherti R."/>
            <person name="Tsui H.-C.T."/>
            <person name="Winkler M.E."/>
        </authorList>
    </citation>
    <scope>NUCLEOTIDE SEQUENCE</scope>
</reference>
<dbReference type="GO" id="GO:0005737">
    <property type="term" value="C:cytoplasm"/>
    <property type="evidence" value="ECO:0007669"/>
    <property type="project" value="UniProtKB-SubCell"/>
</dbReference>
<keyword evidence="8" id="KW-0067">ATP-binding</keyword>